<dbReference type="GO" id="GO:0015031">
    <property type="term" value="P:protein transport"/>
    <property type="evidence" value="ECO:0007669"/>
    <property type="project" value="UniProtKB-KW"/>
</dbReference>
<evidence type="ECO:0000313" key="8">
    <source>
        <dbReference type="EMBL" id="KXS11677.1"/>
    </source>
</evidence>
<evidence type="ECO:0000256" key="5">
    <source>
        <dbReference type="SAM" id="MobiDB-lite"/>
    </source>
</evidence>
<dbReference type="GO" id="GO:0006904">
    <property type="term" value="P:vesicle docking involved in exocytosis"/>
    <property type="evidence" value="ECO:0007669"/>
    <property type="project" value="InterPro"/>
</dbReference>
<keyword evidence="3 4" id="KW-0653">Protein transport</keyword>
<accession>A0A139A4C7</accession>
<dbReference type="EMBL" id="KQ965799">
    <property type="protein sequence ID" value="KXS11677.1"/>
    <property type="molecule type" value="Genomic_DNA"/>
</dbReference>
<dbReference type="InterPro" id="IPR048630">
    <property type="entry name" value="Sec8_M"/>
</dbReference>
<evidence type="ECO:0000259" key="6">
    <source>
        <dbReference type="Pfam" id="PF04048"/>
    </source>
</evidence>
<dbReference type="GO" id="GO:0090522">
    <property type="term" value="P:vesicle tethering involved in exocytosis"/>
    <property type="evidence" value="ECO:0007669"/>
    <property type="project" value="UniProtKB-UniRule"/>
</dbReference>
<dbReference type="STRING" id="1344416.A0A139A4C7"/>
<evidence type="ECO:0000259" key="7">
    <source>
        <dbReference type="Pfam" id="PF20652"/>
    </source>
</evidence>
<dbReference type="AlphaFoldDB" id="A0A139A4C7"/>
<dbReference type="OMA" id="HMEVRCR"/>
<evidence type="ECO:0000256" key="4">
    <source>
        <dbReference type="RuleBase" id="RU367079"/>
    </source>
</evidence>
<feature type="region of interest" description="Disordered" evidence="5">
    <location>
        <begin position="771"/>
        <end position="790"/>
    </location>
</feature>
<feature type="domain" description="Exocyst complex component Sec8 middle helical bundle" evidence="7">
    <location>
        <begin position="295"/>
        <end position="549"/>
    </location>
</feature>
<evidence type="ECO:0000256" key="2">
    <source>
        <dbReference type="ARBA" id="ARBA00022483"/>
    </source>
</evidence>
<dbReference type="Proteomes" id="UP000070544">
    <property type="component" value="Unassembled WGS sequence"/>
</dbReference>
<dbReference type="InterPro" id="IPR007191">
    <property type="entry name" value="Sec8_exocyst_N"/>
</dbReference>
<sequence>MYRRLGSRVLVERKDTRNGFDTGENDGPMDPYVERIYSEITQKWDFMMPQDFNSVLTALSLLDNSSLGRDYDSFTAMLQRLEKAMDILVNDHFQAFNTSVHTFSGVVDNVVESQKRIDEMKMHMEQCRHLLQCKRNDLLDLWTREVQYKDMLQIIDVIDDLRKTPDRLENLVSGKYFLNATRLLLNSIKTLEHQHYTNIGALVDLRQALNSLRNTLHETLIEELNRHIYLKSPFSADRLPTQSDNSPLGNVGEMQGRVGKDGRIRRPGTTLQVSKGTKSTDSEERHEVFEDLDVNPELDSYHYIEVLVECLRLLGKIPETIDVIRQRLPLELYDLVERTTTEVRKRHDVAVDRKPRGTSSFLLEIPDIIGLDSETAEADALKDFLSSLYQRLEIIVHGHLFLIEVIRDAMHNGGKPTPYEIHEVWTAIQNEVKSLLYDYFTSQQEGKSFRGGGLFSVNDVVRDTKSSKERSTKHPIFRVLESSGDTSVSMAYQDVAAKFATLRDDSVEISKSRNTLAVADKFASRKEPSGHQLLIRPDPRRVLVAFRPTIQFMERIAGLVLLKSQEGSDFRVFLDDFILNVFLPKQEDTILQFFQDFINGEDAFGVELNTELSMFPLIKSAIALVVLVQGLCRTLHKIPVHREEFVNMIEMILAKYHDKCQAKFRALMSTESTTGEQVDQMAILSAVWAQDTGLVEILSQNSNFLNTEEDDAAANESLSERELTLEMKLKKERSIHRSELVFDHKKLWAVANLHYSMEWFSKQIQKLRLRDDDGEQPDKGAPGASSESLVRTDGIDGAGYVLSRWWSQESLILPATFYEVTNVVLPLDDETSIRFDALLLKYQKLAETCLFALRIEFRCHSMYYLDLALREGNYFLEEEAQDPDPYVSALNSDLVRGEEIIAAALPSRRVRFIFDGLAKLMTHVLISDFRYIRKLNKNGLMKLTRNVHALQQNLSNISSTFEAELARPLLFLEAVNRDV</sequence>
<comment type="similarity">
    <text evidence="4">Belongs to the SEC8 family.</text>
</comment>
<dbReference type="PANTHER" id="PTHR14146:SF0">
    <property type="entry name" value="EXOCYST COMPLEX COMPONENT 4"/>
    <property type="match status" value="1"/>
</dbReference>
<name>A0A139A4C7_GONPJ</name>
<dbReference type="Pfam" id="PF04048">
    <property type="entry name" value="Sec8_N"/>
    <property type="match status" value="1"/>
</dbReference>
<keyword evidence="2 4" id="KW-0268">Exocytosis</keyword>
<organism evidence="8 9">
    <name type="scientific">Gonapodya prolifera (strain JEL478)</name>
    <name type="common">Monoblepharis prolifera</name>
    <dbReference type="NCBI Taxonomy" id="1344416"/>
    <lineage>
        <taxon>Eukaryota</taxon>
        <taxon>Fungi</taxon>
        <taxon>Fungi incertae sedis</taxon>
        <taxon>Chytridiomycota</taxon>
        <taxon>Chytridiomycota incertae sedis</taxon>
        <taxon>Monoblepharidomycetes</taxon>
        <taxon>Monoblepharidales</taxon>
        <taxon>Gonapodyaceae</taxon>
        <taxon>Gonapodya</taxon>
    </lineage>
</organism>
<proteinExistence type="inferred from homology"/>
<dbReference type="PANTHER" id="PTHR14146">
    <property type="entry name" value="EXOCYST COMPLEX COMPONENT 4"/>
    <property type="match status" value="1"/>
</dbReference>
<feature type="region of interest" description="Disordered" evidence="5">
    <location>
        <begin position="240"/>
        <end position="283"/>
    </location>
</feature>
<dbReference type="InterPro" id="IPR039682">
    <property type="entry name" value="Sec8/EXOC4"/>
</dbReference>
<dbReference type="GO" id="GO:0000145">
    <property type="term" value="C:exocyst"/>
    <property type="evidence" value="ECO:0007669"/>
    <property type="project" value="UniProtKB-UniRule"/>
</dbReference>
<keyword evidence="1 4" id="KW-0813">Transport</keyword>
<keyword evidence="9" id="KW-1185">Reference proteome</keyword>
<protein>
    <recommendedName>
        <fullName evidence="4">Exocyst complex component Sec8</fullName>
    </recommendedName>
</protein>
<reference evidence="8 9" key="1">
    <citation type="journal article" date="2015" name="Genome Biol. Evol.">
        <title>Phylogenomic analyses indicate that early fungi evolved digesting cell walls of algal ancestors of land plants.</title>
        <authorList>
            <person name="Chang Y."/>
            <person name="Wang S."/>
            <person name="Sekimoto S."/>
            <person name="Aerts A.L."/>
            <person name="Choi C."/>
            <person name="Clum A."/>
            <person name="LaButti K.M."/>
            <person name="Lindquist E.A."/>
            <person name="Yee Ngan C."/>
            <person name="Ohm R.A."/>
            <person name="Salamov A.A."/>
            <person name="Grigoriev I.V."/>
            <person name="Spatafora J.W."/>
            <person name="Berbee M.L."/>
        </authorList>
    </citation>
    <scope>NUCLEOTIDE SEQUENCE [LARGE SCALE GENOMIC DNA]</scope>
    <source>
        <strain evidence="8 9">JEL478</strain>
    </source>
</reference>
<evidence type="ECO:0000256" key="3">
    <source>
        <dbReference type="ARBA" id="ARBA00022927"/>
    </source>
</evidence>
<comment type="function">
    <text evidence="4">Component of the exocyst complex involved in the docking of exocytic vesicles with fusion sites on the plasma membrane.</text>
</comment>
<gene>
    <name evidence="8" type="ORF">M427DRAFT_426557</name>
</gene>
<dbReference type="Pfam" id="PF20652">
    <property type="entry name" value="Sec8_C"/>
    <property type="match status" value="1"/>
</dbReference>
<evidence type="ECO:0000313" key="9">
    <source>
        <dbReference type="Proteomes" id="UP000070544"/>
    </source>
</evidence>
<dbReference type="GO" id="GO:0006893">
    <property type="term" value="P:Golgi to plasma membrane transport"/>
    <property type="evidence" value="ECO:0007669"/>
    <property type="project" value="TreeGrafter"/>
</dbReference>
<dbReference type="GO" id="GO:0006612">
    <property type="term" value="P:protein targeting to membrane"/>
    <property type="evidence" value="ECO:0007669"/>
    <property type="project" value="UniProtKB-UniRule"/>
</dbReference>
<evidence type="ECO:0000256" key="1">
    <source>
        <dbReference type="ARBA" id="ARBA00022448"/>
    </source>
</evidence>
<feature type="domain" description="Exocyst complex component Sec8 N-terminal" evidence="6">
    <location>
        <begin position="34"/>
        <end position="170"/>
    </location>
</feature>
<dbReference type="OrthoDB" id="272977at2759"/>